<dbReference type="OrthoDB" id="2021186at2759"/>
<dbReference type="Pfam" id="PF04795">
    <property type="entry name" value="PAPA-1"/>
    <property type="match status" value="1"/>
</dbReference>
<feature type="compositionally biased region" description="Basic and acidic residues" evidence="1">
    <location>
        <begin position="314"/>
        <end position="331"/>
    </location>
</feature>
<dbReference type="KEGG" id="rcu:8258805"/>
<protein>
    <submittedName>
        <fullName evidence="3">Protein binding protein, putative</fullName>
    </submittedName>
</protein>
<dbReference type="InParanoid" id="B9RZP6"/>
<dbReference type="Pfam" id="PF04438">
    <property type="entry name" value="zf-HIT"/>
    <property type="match status" value="1"/>
</dbReference>
<dbReference type="GO" id="GO:0006338">
    <property type="term" value="P:chromatin remodeling"/>
    <property type="evidence" value="ECO:0007669"/>
    <property type="project" value="InterPro"/>
</dbReference>
<dbReference type="Proteomes" id="UP000008311">
    <property type="component" value="Unassembled WGS sequence"/>
</dbReference>
<organism evidence="3 4">
    <name type="scientific">Ricinus communis</name>
    <name type="common">Castor bean</name>
    <dbReference type="NCBI Taxonomy" id="3988"/>
    <lineage>
        <taxon>Eukaryota</taxon>
        <taxon>Viridiplantae</taxon>
        <taxon>Streptophyta</taxon>
        <taxon>Embryophyta</taxon>
        <taxon>Tracheophyta</taxon>
        <taxon>Spermatophyta</taxon>
        <taxon>Magnoliopsida</taxon>
        <taxon>eudicotyledons</taxon>
        <taxon>Gunneridae</taxon>
        <taxon>Pentapetalae</taxon>
        <taxon>rosids</taxon>
        <taxon>fabids</taxon>
        <taxon>Malpighiales</taxon>
        <taxon>Euphorbiaceae</taxon>
        <taxon>Acalyphoideae</taxon>
        <taxon>Acalypheae</taxon>
        <taxon>Ricinus</taxon>
    </lineage>
</organism>
<dbReference type="STRING" id="3988.B9RZP6"/>
<evidence type="ECO:0000313" key="3">
    <source>
        <dbReference type="EMBL" id="EEF43079.1"/>
    </source>
</evidence>
<keyword evidence="4" id="KW-1185">Reference proteome</keyword>
<dbReference type="EMBL" id="EQ973835">
    <property type="protein sequence ID" value="EEF43079.1"/>
    <property type="molecule type" value="Genomic_DNA"/>
</dbReference>
<reference evidence="4" key="1">
    <citation type="journal article" date="2010" name="Nat. Biotechnol.">
        <title>Draft genome sequence of the oilseed species Ricinus communis.</title>
        <authorList>
            <person name="Chan A.P."/>
            <person name="Crabtree J."/>
            <person name="Zhao Q."/>
            <person name="Lorenzi H."/>
            <person name="Orvis J."/>
            <person name="Puiu D."/>
            <person name="Melake-Berhan A."/>
            <person name="Jones K.M."/>
            <person name="Redman J."/>
            <person name="Chen G."/>
            <person name="Cahoon E.B."/>
            <person name="Gedil M."/>
            <person name="Stanke M."/>
            <person name="Haas B.J."/>
            <person name="Wortman J.R."/>
            <person name="Fraser-Liggett C.M."/>
            <person name="Ravel J."/>
            <person name="Rabinowicz P.D."/>
        </authorList>
    </citation>
    <scope>NUCLEOTIDE SEQUENCE [LARGE SCALE GENOMIC DNA]</scope>
    <source>
        <strain evidence="4">cv. Hale</strain>
    </source>
</reference>
<proteinExistence type="predicted"/>
<feature type="domain" description="INO80 complex subunit B-like conserved region" evidence="2">
    <location>
        <begin position="278"/>
        <end position="363"/>
    </location>
</feature>
<dbReference type="InterPro" id="IPR006880">
    <property type="entry name" value="INO80B_C"/>
</dbReference>
<evidence type="ECO:0000313" key="4">
    <source>
        <dbReference type="Proteomes" id="UP000008311"/>
    </source>
</evidence>
<dbReference type="SMART" id="SM01406">
    <property type="entry name" value="PAPA-1"/>
    <property type="match status" value="1"/>
</dbReference>
<dbReference type="CDD" id="cd23021">
    <property type="entry name" value="zf-HIT_IN80B"/>
    <property type="match status" value="1"/>
</dbReference>
<dbReference type="InterPro" id="IPR029523">
    <property type="entry name" value="INO80B/Ies2"/>
</dbReference>
<dbReference type="GO" id="GO:0031011">
    <property type="term" value="C:Ino80 complex"/>
    <property type="evidence" value="ECO:0000318"/>
    <property type="project" value="GO_Central"/>
</dbReference>
<dbReference type="InterPro" id="IPR007529">
    <property type="entry name" value="Znf_HIT"/>
</dbReference>
<dbReference type="FunCoup" id="B9RZP6">
    <property type="interactions" value="89"/>
</dbReference>
<sequence length="422" mass="47300">MDDFDAAWFSGFGFAVRKKRSSISRQPCSDPQKFLQSYAFSPQSTQYLGSGYNEEECYVNETALYSDGLRSQNKLKKLKLKLGGVTHTIHTKYASESSQFLNVPQPQEKVVFQDSSYGRNQSFRGKMNGESVYVNETYGHEPVRKSKRVPKRRVIDAGLSEDDDGADEEIRYLGRLNASRVSSNGRRREDGISVEMKNYKLSNLGNEGITKLRSGRSDDDKDYLEDEEPISDDEPGFKSKKLGFVEGRSRAGASPIEFPYGLPPAPPKKQKVKLSEVEQQLKKAEAAQRRRVQSEKAAREAEAEAIRKILGQDSGRKKKEEKMKKQRDELAQGKSANSNILGSSTIRWVTSPTGTMVIFSDDIGLPNIFKSAPCSYPPAREKCAGPNCTNSYKYRDSKSKLPLCSLHCYKAIQGKMQTLVTC</sequence>
<feature type="compositionally biased region" description="Acidic residues" evidence="1">
    <location>
        <begin position="220"/>
        <end position="234"/>
    </location>
</feature>
<name>B9RZP6_RICCO</name>
<dbReference type="OMA" id="CSLHCYR"/>
<evidence type="ECO:0000259" key="2">
    <source>
        <dbReference type="SMART" id="SM01406"/>
    </source>
</evidence>
<dbReference type="AlphaFoldDB" id="B9RZP6"/>
<accession>B9RZP6</accession>
<evidence type="ECO:0000256" key="1">
    <source>
        <dbReference type="SAM" id="MobiDB-lite"/>
    </source>
</evidence>
<dbReference type="PANTHER" id="PTHR21561">
    <property type="entry name" value="INO80 COMPLEX SUBUNIT B"/>
    <property type="match status" value="1"/>
</dbReference>
<feature type="region of interest" description="Disordered" evidence="1">
    <location>
        <begin position="308"/>
        <end position="336"/>
    </location>
</feature>
<feature type="region of interest" description="Disordered" evidence="1">
    <location>
        <begin position="210"/>
        <end position="240"/>
    </location>
</feature>
<dbReference type="eggNOG" id="ENOG502QSTQ">
    <property type="taxonomic scope" value="Eukaryota"/>
</dbReference>
<dbReference type="PANTHER" id="PTHR21561:SF16">
    <property type="entry name" value="PAPA-1-LIKE FAMILY PROTEIN _ ZINC FINGER (HIT TYPE) FAMILY PROTEIN"/>
    <property type="match status" value="1"/>
</dbReference>
<gene>
    <name evidence="3" type="ORF">RCOM_1000440</name>
</gene>